<dbReference type="GO" id="GO:0070492">
    <property type="term" value="F:oligosaccharide binding"/>
    <property type="evidence" value="ECO:0007669"/>
    <property type="project" value="TreeGrafter"/>
</dbReference>
<dbReference type="Gene3D" id="3.10.50.10">
    <property type="match status" value="1"/>
</dbReference>
<evidence type="ECO:0000256" key="1">
    <source>
        <dbReference type="ARBA" id="ARBA00004371"/>
    </source>
</evidence>
<dbReference type="GO" id="GO:0012505">
    <property type="term" value="C:endomembrane system"/>
    <property type="evidence" value="ECO:0007669"/>
    <property type="project" value="TreeGrafter"/>
</dbReference>
<dbReference type="SUPFAM" id="SSF51445">
    <property type="entry name" value="(Trans)glycosidases"/>
    <property type="match status" value="1"/>
</dbReference>
<dbReference type="GO" id="GO:0008061">
    <property type="term" value="F:chitin binding"/>
    <property type="evidence" value="ECO:0007669"/>
    <property type="project" value="InterPro"/>
</dbReference>
<dbReference type="CDD" id="cd02876">
    <property type="entry name" value="GH18_SI-CLP"/>
    <property type="match status" value="1"/>
</dbReference>
<reference evidence="11" key="2">
    <citation type="submission" date="2025-09" db="UniProtKB">
        <authorList>
            <consortium name="Ensembl"/>
        </authorList>
    </citation>
    <scope>IDENTIFICATION</scope>
</reference>
<evidence type="ECO:0000256" key="9">
    <source>
        <dbReference type="SAM" id="SignalP"/>
    </source>
</evidence>
<feature type="domain" description="GH18" evidence="10">
    <location>
        <begin position="85"/>
        <end position="365"/>
    </location>
</feature>
<dbReference type="AlphaFoldDB" id="A0A673X9E6"/>
<comment type="subcellular location">
    <subcellularLocation>
        <location evidence="1">Lysosome</location>
    </subcellularLocation>
    <subcellularLocation>
        <location evidence="2">Secreted</location>
    </subcellularLocation>
</comment>
<sequence length="365" mass="41707">MRVETMLIIVLHTILVTLLVSYVSATLSRTDAKKKDSKTQEPETSQAERSVLERGLVVTDPQWKDIVKEERRYCQQTVIKHRFQGPVLGYITPWNSHGYDVAKVFGSKLTSVSPVWLQLRRRGPESFHITGLHDHDPGWVKAVRKANKKIKMLPRLLFDGWSYQDYMSVLGSEDEIEELGTEMVDVAKTEGFDGYTLELWSQLGGNQRVSGQPGMFGREQFEQLAPVVDGFSLMTYDFSSGRAGPSSPLPWLRECVLELSPNNQWRHKILLGLNLYGLDFSTYGAEPLLGGRFIELLKELKPRLLWDEQAEEHYFSYKRSNGVKHVVYYPTLKSLHQRISLAAELGTGISMWELGQGLDYFYDLL</sequence>
<protein>
    <recommendedName>
        <fullName evidence="7">Chitinase domain-containing protein 1</fullName>
    </recommendedName>
</protein>
<comment type="similarity">
    <text evidence="3">Belongs to the glycosyl hydrolase 18 family.</text>
</comment>
<keyword evidence="5 9" id="KW-0732">Signal</keyword>
<dbReference type="GeneTree" id="ENSGT00390000012069"/>
<proteinExistence type="inferred from homology"/>
<dbReference type="InterPro" id="IPR011583">
    <property type="entry name" value="Chitinase_II/V-like_cat"/>
</dbReference>
<dbReference type="FunFam" id="3.10.50.10:FF:000002">
    <property type="entry name" value="Chitinase domain-containing protein 1"/>
    <property type="match status" value="1"/>
</dbReference>
<feature type="region of interest" description="Disordered" evidence="8">
    <location>
        <begin position="31"/>
        <end position="51"/>
    </location>
</feature>
<dbReference type="Ensembl" id="ENSSTUT00000017946.1">
    <property type="protein sequence ID" value="ENSSTUP00000017036.1"/>
    <property type="gene ID" value="ENSSTUG00000007479.1"/>
</dbReference>
<evidence type="ECO:0000256" key="3">
    <source>
        <dbReference type="ARBA" id="ARBA00009336"/>
    </source>
</evidence>
<evidence type="ECO:0000313" key="11">
    <source>
        <dbReference type="Ensembl" id="ENSSTUP00000017036.1"/>
    </source>
</evidence>
<keyword evidence="4" id="KW-0964">Secreted</keyword>
<gene>
    <name evidence="11" type="primary">CHID1</name>
    <name evidence="11" type="synonym">chid1</name>
</gene>
<dbReference type="GO" id="GO:0005764">
    <property type="term" value="C:lysosome"/>
    <property type="evidence" value="ECO:0007669"/>
    <property type="project" value="UniProtKB-SubCell"/>
</dbReference>
<dbReference type="PROSITE" id="PS51910">
    <property type="entry name" value="GH18_2"/>
    <property type="match status" value="1"/>
</dbReference>
<dbReference type="PANTHER" id="PTHR46066">
    <property type="entry name" value="CHITINASE DOMAIN-CONTAINING PROTEIN 1 FAMILY MEMBER"/>
    <property type="match status" value="1"/>
</dbReference>
<keyword evidence="12" id="KW-1185">Reference proteome</keyword>
<dbReference type="SMART" id="SM00636">
    <property type="entry name" value="Glyco_18"/>
    <property type="match status" value="1"/>
</dbReference>
<keyword evidence="6" id="KW-0458">Lysosome</keyword>
<dbReference type="Pfam" id="PF00704">
    <property type="entry name" value="Glyco_hydro_18"/>
    <property type="match status" value="1"/>
</dbReference>
<dbReference type="InterPro" id="IPR029070">
    <property type="entry name" value="Chitinase_insertion_sf"/>
</dbReference>
<evidence type="ECO:0000256" key="4">
    <source>
        <dbReference type="ARBA" id="ARBA00022525"/>
    </source>
</evidence>
<feature type="chain" id="PRO_5025387628" description="Chitinase domain-containing protein 1" evidence="9">
    <location>
        <begin position="26"/>
        <end position="365"/>
    </location>
</feature>
<feature type="compositionally biased region" description="Basic and acidic residues" evidence="8">
    <location>
        <begin position="31"/>
        <end position="41"/>
    </location>
</feature>
<evidence type="ECO:0000256" key="8">
    <source>
        <dbReference type="SAM" id="MobiDB-lite"/>
    </source>
</evidence>
<evidence type="ECO:0000259" key="10">
    <source>
        <dbReference type="PROSITE" id="PS51910"/>
    </source>
</evidence>
<dbReference type="GO" id="GO:0005975">
    <property type="term" value="P:carbohydrate metabolic process"/>
    <property type="evidence" value="ECO:0007669"/>
    <property type="project" value="InterPro"/>
</dbReference>
<evidence type="ECO:0000256" key="2">
    <source>
        <dbReference type="ARBA" id="ARBA00004613"/>
    </source>
</evidence>
<evidence type="ECO:0000256" key="5">
    <source>
        <dbReference type="ARBA" id="ARBA00022729"/>
    </source>
</evidence>
<dbReference type="GO" id="GO:0005576">
    <property type="term" value="C:extracellular region"/>
    <property type="evidence" value="ECO:0007669"/>
    <property type="project" value="UniProtKB-SubCell"/>
</dbReference>
<evidence type="ECO:0000256" key="6">
    <source>
        <dbReference type="ARBA" id="ARBA00023228"/>
    </source>
</evidence>
<dbReference type="Proteomes" id="UP000472277">
    <property type="component" value="Chromosome 7"/>
</dbReference>
<organism evidence="11 12">
    <name type="scientific">Salmo trutta</name>
    <name type="common">Brown trout</name>
    <dbReference type="NCBI Taxonomy" id="8032"/>
    <lineage>
        <taxon>Eukaryota</taxon>
        <taxon>Metazoa</taxon>
        <taxon>Chordata</taxon>
        <taxon>Craniata</taxon>
        <taxon>Vertebrata</taxon>
        <taxon>Euteleostomi</taxon>
        <taxon>Actinopterygii</taxon>
        <taxon>Neopterygii</taxon>
        <taxon>Teleostei</taxon>
        <taxon>Protacanthopterygii</taxon>
        <taxon>Salmoniformes</taxon>
        <taxon>Salmonidae</taxon>
        <taxon>Salmoninae</taxon>
        <taxon>Salmo</taxon>
    </lineage>
</organism>
<name>A0A673X9E6_SALTR</name>
<accession>A0A673X9E6</accession>
<feature type="signal peptide" evidence="9">
    <location>
        <begin position="1"/>
        <end position="25"/>
    </location>
</feature>
<evidence type="ECO:0000313" key="12">
    <source>
        <dbReference type="Proteomes" id="UP000472277"/>
    </source>
</evidence>
<evidence type="ECO:0000256" key="7">
    <source>
        <dbReference type="ARBA" id="ARBA00040976"/>
    </source>
</evidence>
<reference evidence="11" key="1">
    <citation type="submission" date="2025-08" db="UniProtKB">
        <authorList>
            <consortium name="Ensembl"/>
        </authorList>
    </citation>
    <scope>IDENTIFICATION</scope>
</reference>
<dbReference type="Gene3D" id="3.20.20.80">
    <property type="entry name" value="Glycosidases"/>
    <property type="match status" value="2"/>
</dbReference>
<dbReference type="Gene3D" id="1.10.8.360">
    <property type="entry name" value="3,6-anhydro-alpha-l-galactosidase"/>
    <property type="match status" value="1"/>
</dbReference>
<dbReference type="PANTHER" id="PTHR46066:SF2">
    <property type="entry name" value="CHITINASE DOMAIN-CONTAINING PROTEIN 1"/>
    <property type="match status" value="1"/>
</dbReference>
<dbReference type="InterPro" id="IPR001223">
    <property type="entry name" value="Glyco_hydro18_cat"/>
</dbReference>
<dbReference type="InterPro" id="IPR017853">
    <property type="entry name" value="GH"/>
</dbReference>